<dbReference type="Proteomes" id="UP000078555">
    <property type="component" value="Unassembled WGS sequence"/>
</dbReference>
<reference evidence="3" key="2">
    <citation type="submission" date="2016-05" db="EMBL/GenBank/DDBJ databases">
        <authorList>
            <person name="Naeem Raeece"/>
        </authorList>
    </citation>
    <scope>NUCLEOTIDE SEQUENCE [LARGE SCALE GENOMIC DNA]</scope>
</reference>
<keyword evidence="4" id="KW-1185">Reference proteome</keyword>
<evidence type="ECO:0000313" key="3">
    <source>
        <dbReference type="Proteomes" id="UP000078550"/>
    </source>
</evidence>
<proteinExistence type="predicted"/>
<evidence type="ECO:0000313" key="1">
    <source>
        <dbReference type="EMBL" id="SBT43788.1"/>
    </source>
</evidence>
<dbReference type="EMBL" id="FLRE01000172">
    <property type="protein sequence ID" value="SBT44310.1"/>
    <property type="molecule type" value="Genomic_DNA"/>
</dbReference>
<name>A0A1A8ZIX1_PLAOA</name>
<gene>
    <name evidence="1" type="ORF">POVWA1_048600</name>
    <name evidence="2" type="ORF">POVWA2_047660</name>
</gene>
<evidence type="ECO:0000313" key="4">
    <source>
        <dbReference type="Proteomes" id="UP000078555"/>
    </source>
</evidence>
<dbReference type="Proteomes" id="UP000078550">
    <property type="component" value="Unassembled WGS sequence"/>
</dbReference>
<protein>
    <submittedName>
        <fullName evidence="1">Uncharacterized protein</fullName>
    </submittedName>
</protein>
<reference evidence="1" key="3">
    <citation type="submission" date="2016-05" db="EMBL/GenBank/DDBJ databases">
        <authorList>
            <person name="Lavstsen T."/>
            <person name="Jespersen J.S."/>
        </authorList>
    </citation>
    <scope>NUCLEOTIDE SEQUENCE [LARGE SCALE GENOMIC DNA]</scope>
</reference>
<evidence type="ECO:0000313" key="2">
    <source>
        <dbReference type="EMBL" id="SBT44310.1"/>
    </source>
</evidence>
<accession>A0A1A8ZIX1</accession>
<sequence length="1471" mass="174301">MNARRKSVVMKVYYQSSIHCKYYAHYKNEKSGKVKNIEWSSNRLTDNINYYSRNEKKQILKKIYENITLKRNKLKEELLQFYLNDKDIKKIFEEEKISDENSKVLRINKVENNEEMLINKFNSFHDLLHFSIEKVRRKSNVCITRNVPIVGEYARDSYDSNCTLYEKHELVINNLEIIKKYMVFIDKNLTTYENTSASFKLFFCLHKFIIYFFNYSFPFINYFDHNLLMKYTYLYIKLNLLENSMFFYEQKKKKSGQIYFVNISDEDIFDITKNNNNNTVKLLLLLCNQKGHHDLMDLSELYFLYIRKIKIYELVRNIYDCRFADTSGASEEGEERHTLEKEHTDAAIGRNDYERVVEMDGRINDVVSTHYNYFICLYINLLLLLNRIISNCVLFLPKCNRNLLHLLDCVGLLCEGVFEEDKLIQRKISHLHSFVSNNYVEKYVLKCITKETMHSNSFFGNETDENRVKKHIYDGNEILFGKIASEQKATAEVDYHFADYRNVLGGDGMSCTKRLTSCVEMGLPRINNVEINKGSVHIKNGGRENCPFDLQNHFNEGEEFCGENLSRREVQLLKRNLFYEECFLKLYRNTRKSVKFLFENMTHFFILQDCDFILKFLQVMHVTRCMDAYIINVLFYSVWLNAEFLKTYQIKNVLFFLSLFKSNFVIKNVNLQRSIYNWYNKQLLFFLRKKIEIYFESNSLEKSIKSIFLLSDLLSYNKVIKKIFLKKLTLLNFHNISPSLFCQIFFLSNKLKFNASNRIFCELFLKNYKRIIHSLTYIEILDLIKNMEYLINKKKRRIFVVMILHFFRKLQQVSVISNIDKLPISINNIFKLINIINKFKLYAYCKRDYFRPMYHFLFTANSGHTDIKKDGMYYVHEASPANPPKCSHYSFIIRKGKTVLLDTNYVYKKERRKDILLQKKSAINSDMLAIDSNVDGRKGKESIILENSAKCVNVSGYMRTKLELLTIGQILDLIFFSINTHKNIFLISELHTDLFYRIVRNAYFSRNEICLSFRSMWMSRVFHLNLFESLVDIITNNRKIVNSSIFALDILLCFCSYKHDKMYEPLIISLFDICFEDMDKILKNIKKQIQFYYCFIFLEVYYPLLFLKVTKKERNRLATGETNSTKWECKKEANANVNMIKNGLSKIDGKKAKYDKIIVRNHVQGRENIRIKMGGRDEHRLDYHLYSSKDITKKEEDVMTNSTNAMLEMESINTTHTVDILKYIKQLFFLQQKKRAYSYDLVKFYEILEKLNITKIKFNNVPNVFFKNYEMDNLFVLNVFFPVLKFSILFTKEEIDSKSAKKIGNMVKISNGSSPNGFHITGDDAYPSHEENALLKSTNEHTNHLNGANHVVDVDESNVRIGSTSRSEQNYVPPDFPFQSDYENEIDILAQKLYMYKNYKINVMVIPFEKVTLFFKTHDLEKQNSIVNESNAIFDEVYHQMLKLKKGDKGGDTNILTPLIVKQLQFIFHLN</sequence>
<dbReference type="EMBL" id="FLRD01000131">
    <property type="protein sequence ID" value="SBT43788.1"/>
    <property type="molecule type" value="Genomic_DNA"/>
</dbReference>
<reference evidence="4" key="1">
    <citation type="submission" date="2016-05" db="EMBL/GenBank/DDBJ databases">
        <authorList>
            <person name="Naeem R."/>
        </authorList>
    </citation>
    <scope>NUCLEOTIDE SEQUENCE [LARGE SCALE GENOMIC DNA]</scope>
</reference>
<organism evidence="1 4">
    <name type="scientific">Plasmodium ovale wallikeri</name>
    <dbReference type="NCBI Taxonomy" id="864142"/>
    <lineage>
        <taxon>Eukaryota</taxon>
        <taxon>Sar</taxon>
        <taxon>Alveolata</taxon>
        <taxon>Apicomplexa</taxon>
        <taxon>Aconoidasida</taxon>
        <taxon>Haemosporida</taxon>
        <taxon>Plasmodiidae</taxon>
        <taxon>Plasmodium</taxon>
        <taxon>Plasmodium (Plasmodium)</taxon>
    </lineage>
</organism>